<dbReference type="PANTHER" id="PTHR11358:SF35">
    <property type="entry name" value="FORMIMIDOYLGLUTAMASE"/>
    <property type="match status" value="1"/>
</dbReference>
<dbReference type="Gene3D" id="3.40.800.10">
    <property type="entry name" value="Ureohydrolase domain"/>
    <property type="match status" value="1"/>
</dbReference>
<evidence type="ECO:0000313" key="7">
    <source>
        <dbReference type="Proteomes" id="UP001139333"/>
    </source>
</evidence>
<dbReference type="GO" id="GO:0046872">
    <property type="term" value="F:metal ion binding"/>
    <property type="evidence" value="ECO:0007669"/>
    <property type="project" value="UniProtKB-KW"/>
</dbReference>
<comment type="caution">
    <text evidence="6">The sequence shown here is derived from an EMBL/GenBank/DDBJ whole genome shotgun (WGS) entry which is preliminary data.</text>
</comment>
<evidence type="ECO:0000256" key="5">
    <source>
        <dbReference type="PROSITE-ProRule" id="PRU00742"/>
    </source>
</evidence>
<organism evidence="6 7">
    <name type="scientific">Shewanella gaetbuli</name>
    <dbReference type="NCBI Taxonomy" id="220752"/>
    <lineage>
        <taxon>Bacteria</taxon>
        <taxon>Pseudomonadati</taxon>
        <taxon>Pseudomonadota</taxon>
        <taxon>Gammaproteobacteria</taxon>
        <taxon>Alteromonadales</taxon>
        <taxon>Shewanellaceae</taxon>
        <taxon>Shewanella</taxon>
    </lineage>
</organism>
<evidence type="ECO:0000256" key="4">
    <source>
        <dbReference type="ARBA" id="ARBA00023211"/>
    </source>
</evidence>
<dbReference type="GO" id="GO:0008783">
    <property type="term" value="F:agmatinase activity"/>
    <property type="evidence" value="ECO:0007669"/>
    <property type="project" value="TreeGrafter"/>
</dbReference>
<keyword evidence="3" id="KW-0369">Histidine metabolism</keyword>
<dbReference type="InterPro" id="IPR023696">
    <property type="entry name" value="Ureohydrolase_dom_sf"/>
</dbReference>
<keyword evidence="7" id="KW-1185">Reference proteome</keyword>
<dbReference type="SUPFAM" id="SSF52768">
    <property type="entry name" value="Arginase/deacetylase"/>
    <property type="match status" value="1"/>
</dbReference>
<reference evidence="6" key="1">
    <citation type="submission" date="2022-01" db="EMBL/GenBank/DDBJ databases">
        <title>Whole genome-based taxonomy of the Shewanellaceae.</title>
        <authorList>
            <person name="Martin-Rodriguez A.J."/>
        </authorList>
    </citation>
    <scope>NUCLEOTIDE SEQUENCE</scope>
    <source>
        <strain evidence="6">DSM 16422</strain>
    </source>
</reference>
<gene>
    <name evidence="6" type="ORF">L2672_05495</name>
</gene>
<comment type="similarity">
    <text evidence="5">Belongs to the arginase family.</text>
</comment>
<dbReference type="GO" id="GO:0006547">
    <property type="term" value="P:L-histidine metabolic process"/>
    <property type="evidence" value="ECO:0007669"/>
    <property type="project" value="UniProtKB-KW"/>
</dbReference>
<dbReference type="Pfam" id="PF00491">
    <property type="entry name" value="Arginase"/>
    <property type="match status" value="1"/>
</dbReference>
<sequence>MFTQLQQAELKNLLHCRQGETKIGEKVSLLPANTTDSESLCSALKQAALRGAKFAIVGISEDIGPRANLGRGGANDAFNSAISQFINLQSNRFLSGEQIIILGQITLEQCLKTVNEASSLTALRQATAQLDEQVIEVISHIFAAGLEPIVIGGGHNNAYGLLTAAKQVFNQPLAGINLDPHSDFRPREGRHSGNGFSYAAANGALSHYHILGLHELKNSEATLEQLSLFGASWHSLQQIWIRRELSLTQALEQICPMLNNTGLPVALELDVDAISKMPSSASTFAGIPLLDACHYIYTVAKQCQCAYLHIAEAAPQCHEAGVEAGQRDVGQAVSELIYSYLQGRLPSLS</sequence>
<dbReference type="CDD" id="cd09988">
    <property type="entry name" value="Formimidoylglutamase"/>
    <property type="match status" value="1"/>
</dbReference>
<protein>
    <submittedName>
        <fullName evidence="6">Formimidoylglutamase</fullName>
    </submittedName>
</protein>
<keyword evidence="2" id="KW-0378">Hydrolase</keyword>
<dbReference type="Proteomes" id="UP001139333">
    <property type="component" value="Unassembled WGS sequence"/>
</dbReference>
<dbReference type="InterPro" id="IPR006035">
    <property type="entry name" value="Ureohydrolase"/>
</dbReference>
<evidence type="ECO:0000256" key="1">
    <source>
        <dbReference type="ARBA" id="ARBA00022723"/>
    </source>
</evidence>
<keyword evidence="4" id="KW-0464">Manganese</keyword>
<name>A0A9X1ZTX3_9GAMM</name>
<dbReference type="PANTHER" id="PTHR11358">
    <property type="entry name" value="ARGINASE/AGMATINASE"/>
    <property type="match status" value="1"/>
</dbReference>
<dbReference type="GO" id="GO:0033389">
    <property type="term" value="P:putrescine biosynthetic process from arginine, via agmatine"/>
    <property type="evidence" value="ECO:0007669"/>
    <property type="project" value="TreeGrafter"/>
</dbReference>
<keyword evidence="1" id="KW-0479">Metal-binding</keyword>
<dbReference type="AlphaFoldDB" id="A0A9X1ZTX3"/>
<evidence type="ECO:0000256" key="3">
    <source>
        <dbReference type="ARBA" id="ARBA00022808"/>
    </source>
</evidence>
<dbReference type="EMBL" id="JAKIKP010000003">
    <property type="protein sequence ID" value="MCL1142146.1"/>
    <property type="molecule type" value="Genomic_DNA"/>
</dbReference>
<dbReference type="PROSITE" id="PS51409">
    <property type="entry name" value="ARGINASE_2"/>
    <property type="match status" value="1"/>
</dbReference>
<evidence type="ECO:0000256" key="2">
    <source>
        <dbReference type="ARBA" id="ARBA00022801"/>
    </source>
</evidence>
<accession>A0A9X1ZTX3</accession>
<proteinExistence type="inferred from homology"/>
<evidence type="ECO:0000313" key="6">
    <source>
        <dbReference type="EMBL" id="MCL1142146.1"/>
    </source>
</evidence>
<dbReference type="RefSeq" id="WP_248994831.1">
    <property type="nucleotide sequence ID" value="NZ_JAKIKP010000003.1"/>
</dbReference>